<evidence type="ECO:0000256" key="3">
    <source>
        <dbReference type="ARBA" id="ARBA00012865"/>
    </source>
</evidence>
<dbReference type="InterPro" id="IPR000871">
    <property type="entry name" value="Beta-lactam_class-A"/>
</dbReference>
<keyword evidence="6" id="KW-0378">Hydrolase</keyword>
<comment type="caution">
    <text evidence="6">The sequence shown here is derived from an EMBL/GenBank/DDBJ whole genome shotgun (WGS) entry which is preliminary data.</text>
</comment>
<dbReference type="PANTHER" id="PTHR35333:SF3">
    <property type="entry name" value="BETA-LACTAMASE-TYPE TRANSPEPTIDASE FOLD CONTAINING PROTEIN"/>
    <property type="match status" value="1"/>
</dbReference>
<gene>
    <name evidence="6" type="ORF">FRZ32_13580</name>
</gene>
<dbReference type="Pfam" id="PF13354">
    <property type="entry name" value="Beta-lactamase2"/>
    <property type="match status" value="1"/>
</dbReference>
<dbReference type="EMBL" id="VOQQ01000001">
    <property type="protein sequence ID" value="TXC64590.1"/>
    <property type="molecule type" value="Genomic_DNA"/>
</dbReference>
<proteinExistence type="inferred from homology"/>
<evidence type="ECO:0000256" key="2">
    <source>
        <dbReference type="ARBA" id="ARBA00009009"/>
    </source>
</evidence>
<dbReference type="Proteomes" id="UP000321249">
    <property type="component" value="Unassembled WGS sequence"/>
</dbReference>
<feature type="signal peptide" evidence="4">
    <location>
        <begin position="1"/>
        <end position="28"/>
    </location>
</feature>
<dbReference type="OrthoDB" id="9784149at2"/>
<evidence type="ECO:0000313" key="6">
    <source>
        <dbReference type="EMBL" id="TXC64590.1"/>
    </source>
</evidence>
<dbReference type="PRINTS" id="PR00118">
    <property type="entry name" value="BLACTAMASEA"/>
</dbReference>
<dbReference type="GO" id="GO:0046677">
    <property type="term" value="P:response to antibiotic"/>
    <property type="evidence" value="ECO:0007669"/>
    <property type="project" value="InterPro"/>
</dbReference>
<keyword evidence="4" id="KW-0732">Signal</keyword>
<keyword evidence="7" id="KW-1185">Reference proteome</keyword>
<dbReference type="GO" id="GO:0030655">
    <property type="term" value="P:beta-lactam antibiotic catabolic process"/>
    <property type="evidence" value="ECO:0007669"/>
    <property type="project" value="InterPro"/>
</dbReference>
<evidence type="ECO:0000313" key="7">
    <source>
        <dbReference type="Proteomes" id="UP000321249"/>
    </source>
</evidence>
<dbReference type="SUPFAM" id="SSF56601">
    <property type="entry name" value="beta-lactamase/transpeptidase-like"/>
    <property type="match status" value="1"/>
</dbReference>
<feature type="chain" id="PRO_5023014134" description="beta-lactamase" evidence="4">
    <location>
        <begin position="29"/>
        <end position="361"/>
    </location>
</feature>
<dbReference type="Gene3D" id="3.40.710.10">
    <property type="entry name" value="DD-peptidase/beta-lactamase superfamily"/>
    <property type="match status" value="1"/>
</dbReference>
<dbReference type="AlphaFoldDB" id="A0A5C6TWS2"/>
<feature type="domain" description="Beta-lactamase class A catalytic" evidence="5">
    <location>
        <begin position="65"/>
        <end position="323"/>
    </location>
</feature>
<evidence type="ECO:0000256" key="4">
    <source>
        <dbReference type="SAM" id="SignalP"/>
    </source>
</evidence>
<comment type="similarity">
    <text evidence="2">Belongs to the class-A beta-lactamase family.</text>
</comment>
<organism evidence="6 7">
    <name type="scientific">Allosphingosinicella ginsenosidimutans</name>
    <dbReference type="NCBI Taxonomy" id="1176539"/>
    <lineage>
        <taxon>Bacteria</taxon>
        <taxon>Pseudomonadati</taxon>
        <taxon>Pseudomonadota</taxon>
        <taxon>Alphaproteobacteria</taxon>
        <taxon>Sphingomonadales</taxon>
        <taxon>Sphingomonadaceae</taxon>
        <taxon>Allosphingosinicella</taxon>
    </lineage>
</organism>
<dbReference type="GO" id="GO:0008800">
    <property type="term" value="F:beta-lactamase activity"/>
    <property type="evidence" value="ECO:0007669"/>
    <property type="project" value="UniProtKB-EC"/>
</dbReference>
<dbReference type="PANTHER" id="PTHR35333">
    <property type="entry name" value="BETA-LACTAMASE"/>
    <property type="match status" value="1"/>
</dbReference>
<evidence type="ECO:0000259" key="5">
    <source>
        <dbReference type="Pfam" id="PF13354"/>
    </source>
</evidence>
<evidence type="ECO:0000256" key="1">
    <source>
        <dbReference type="ARBA" id="ARBA00001526"/>
    </source>
</evidence>
<dbReference type="EC" id="3.5.2.6" evidence="3"/>
<sequence length="361" mass="38781">MAGTFIGRARLAGLGVLLAAGILPQAQSAWSAQPDPIRLAPNVEAQSALEQRITELGRGFNGIVGIAVRDVESGWTTSWNGRRYFPQQSVSKFWVAITALQAADQGRLDLSQNATLTRADLTLFHQPVAADIGPNGYTTSLDNFMFRALTTSDNTCNDMVLRHAGGPAAVRAMLERNHIEGIRFGPGERIMQSQIAGMQWQPAFSHGNAFYTARANVPADRRRAAFNHYVEDPVDGAMPEGIVDGLARLQRGELLSQRSTARLLSILAAVRTGPQRLRGGLAPGWQIAHKTGTGQVLGAEQAGYNDIGILTAPDGHHYAVAVMIGRTATPLPTRMALMQNVTRAVIAYHDATGFGGAARLR</sequence>
<dbReference type="InterPro" id="IPR045155">
    <property type="entry name" value="Beta-lactam_cat"/>
</dbReference>
<comment type="catalytic activity">
    <reaction evidence="1">
        <text>a beta-lactam + H2O = a substituted beta-amino acid</text>
        <dbReference type="Rhea" id="RHEA:20401"/>
        <dbReference type="ChEBI" id="CHEBI:15377"/>
        <dbReference type="ChEBI" id="CHEBI:35627"/>
        <dbReference type="ChEBI" id="CHEBI:140347"/>
        <dbReference type="EC" id="3.5.2.6"/>
    </reaction>
</comment>
<protein>
    <recommendedName>
        <fullName evidence="3">beta-lactamase</fullName>
        <ecNumber evidence="3">3.5.2.6</ecNumber>
    </recommendedName>
</protein>
<dbReference type="InterPro" id="IPR012338">
    <property type="entry name" value="Beta-lactam/transpept-like"/>
</dbReference>
<name>A0A5C6TWS2_9SPHN</name>
<dbReference type="RefSeq" id="WP_147044013.1">
    <property type="nucleotide sequence ID" value="NZ_BAABIR010000001.1"/>
</dbReference>
<reference evidence="6 7" key="1">
    <citation type="journal article" date="2015" name="J. Microbiol.">
        <title>Sphingosinicella ginsenosidimutans sp. nov., with ginsenoside converting activity.</title>
        <authorList>
            <person name="Kim J.K."/>
            <person name="Kang M.S."/>
            <person name="Park S.C."/>
            <person name="Kim K.M."/>
            <person name="Choi K."/>
            <person name="Yoon M.H."/>
            <person name="Im W.T."/>
        </authorList>
    </citation>
    <scope>NUCLEOTIDE SEQUENCE [LARGE SCALE GENOMIC DNA]</scope>
    <source>
        <strain evidence="6 7">BS-11</strain>
    </source>
</reference>
<accession>A0A5C6TWS2</accession>